<gene>
    <name evidence="2" type="ORF">ABLG96_12565</name>
</gene>
<name>A0AAU8DKB7_9ACTN</name>
<dbReference type="RefSeq" id="WP_353647724.1">
    <property type="nucleotide sequence ID" value="NZ_CP159218.1"/>
</dbReference>
<reference evidence="2" key="1">
    <citation type="submission" date="2024-05" db="EMBL/GenBank/DDBJ databases">
        <authorList>
            <person name="Cai S.Y."/>
            <person name="Jin L.M."/>
            <person name="Li H.R."/>
        </authorList>
    </citation>
    <scope>NUCLEOTIDE SEQUENCE</scope>
    <source>
        <strain evidence="2">A5-74</strain>
    </source>
</reference>
<accession>A0AAU8DKB7</accession>
<sequence>MVDIDGGAGLDTGGTLIHLRQTPTVVSTTSGRDVAALLTDLETFWSRQLEGAFTTPRGGYLLTDTADVRAVSSGATASSGPTASPTSTPAAPSAGPGASAGPTADYSCAGNADALRSNAFYCPGDDAIVIDAGALVPVVRSSYGIGGLAAALAHEYGHLVQARIGPTSAQQRDDPERYPQVLIEAQADCAAGAYLAWAAGTSPVPGTARLNLPVATLPRSISTLVDFRDSATAPTSELFHGYGLDRLRAVVRGYQQGARSCAAMRVGDLDLTLGRAGTTAPSATERYPDAAAVAGAANAALDSFDPGARGVAARASDADLAAATEIGQFAQGSATVLAFGRRRIPAAADCYLGAFSRARYGHSAAGTLGSWRSDADEAMDLVIARSTASATGWAQITEFVTGFGGGLAACR</sequence>
<evidence type="ECO:0000313" key="2">
    <source>
        <dbReference type="EMBL" id="XCG62109.1"/>
    </source>
</evidence>
<proteinExistence type="predicted"/>
<evidence type="ECO:0000256" key="1">
    <source>
        <dbReference type="SAM" id="MobiDB-lite"/>
    </source>
</evidence>
<protein>
    <submittedName>
        <fullName evidence="2">Neutral zinc metallopeptidase</fullName>
    </submittedName>
</protein>
<dbReference type="Pfam" id="PF04228">
    <property type="entry name" value="Zn_peptidase"/>
    <property type="match status" value="1"/>
</dbReference>
<feature type="region of interest" description="Disordered" evidence="1">
    <location>
        <begin position="73"/>
        <end position="103"/>
    </location>
</feature>
<dbReference type="EMBL" id="CP159218">
    <property type="protein sequence ID" value="XCG62109.1"/>
    <property type="molecule type" value="Genomic_DNA"/>
</dbReference>
<dbReference type="InterPro" id="IPR007343">
    <property type="entry name" value="Uncharacterised_pept_Zn_put"/>
</dbReference>
<dbReference type="AlphaFoldDB" id="A0AAU8DKB7"/>
<organism evidence="2">
    <name type="scientific">Nakamurella sp. A5-74</name>
    <dbReference type="NCBI Taxonomy" id="3158264"/>
    <lineage>
        <taxon>Bacteria</taxon>
        <taxon>Bacillati</taxon>
        <taxon>Actinomycetota</taxon>
        <taxon>Actinomycetes</taxon>
        <taxon>Nakamurellales</taxon>
        <taxon>Nakamurellaceae</taxon>
        <taxon>Nakamurella</taxon>
    </lineage>
</organism>